<dbReference type="GeneID" id="74913402"/>
<dbReference type="Proteomes" id="UP000327194">
    <property type="component" value="Chromosome"/>
</dbReference>
<organism evidence="2 4">
    <name type="scientific">Fructilactobacillus fructivorans</name>
    <dbReference type="NCBI Taxonomy" id="1614"/>
    <lineage>
        <taxon>Bacteria</taxon>
        <taxon>Bacillati</taxon>
        <taxon>Bacillota</taxon>
        <taxon>Bacilli</taxon>
        <taxon>Lactobacillales</taxon>
        <taxon>Lactobacillaceae</taxon>
        <taxon>Fructilactobacillus</taxon>
    </lineage>
</organism>
<dbReference type="EMBL" id="JOJZ01000016">
    <property type="protein sequence ID" value="KID41774.1"/>
    <property type="molecule type" value="Genomic_DNA"/>
</dbReference>
<reference evidence="2 4" key="1">
    <citation type="submission" date="2014-06" db="EMBL/GenBank/DDBJ databases">
        <title>Functional and comparative genomic analyses of the Drosophila gut microbiota identify candidate symbiosis factors.</title>
        <authorList>
            <person name="Newell P.D."/>
            <person name="Chaston J.M."/>
            <person name="Douglas A.E."/>
        </authorList>
    </citation>
    <scope>NUCLEOTIDE SEQUENCE [LARGE SCALE GENOMIC DNA]</scope>
    <source>
        <strain evidence="2 4">DmCS_002</strain>
    </source>
</reference>
<evidence type="ECO:0000313" key="5">
    <source>
        <dbReference type="Proteomes" id="UP000327194"/>
    </source>
</evidence>
<feature type="transmembrane region" description="Helical" evidence="1">
    <location>
        <begin position="44"/>
        <end position="62"/>
    </location>
</feature>
<evidence type="ECO:0000313" key="2">
    <source>
        <dbReference type="EMBL" id="KID41774.1"/>
    </source>
</evidence>
<evidence type="ECO:0000313" key="4">
    <source>
        <dbReference type="Proteomes" id="UP000031397"/>
    </source>
</evidence>
<name>A0A0C1M6C8_9LACO</name>
<keyword evidence="1" id="KW-0472">Membrane</keyword>
<dbReference type="RefSeq" id="WP_010021467.1">
    <property type="nucleotide sequence ID" value="NZ_AZDS01000001.1"/>
</dbReference>
<dbReference type="EMBL" id="CP045562">
    <property type="protein sequence ID" value="QFX92640.1"/>
    <property type="molecule type" value="Genomic_DNA"/>
</dbReference>
<dbReference type="Pfam" id="PF17255">
    <property type="entry name" value="EbsA"/>
    <property type="match status" value="1"/>
</dbReference>
<accession>A0A0C1M6C8</accession>
<evidence type="ECO:0000313" key="3">
    <source>
        <dbReference type="EMBL" id="QFX92640.1"/>
    </source>
</evidence>
<protein>
    <submittedName>
        <fullName evidence="3">Pore-forming protein</fullName>
    </submittedName>
</protein>
<evidence type="ECO:0000256" key="1">
    <source>
        <dbReference type="SAM" id="Phobius"/>
    </source>
</evidence>
<keyword evidence="1" id="KW-1133">Transmembrane helix</keyword>
<gene>
    <name evidence="3" type="ORF">LF543_03300</name>
    <name evidence="2" type="ORF">LfDm3_0736</name>
</gene>
<sequence length="128" mass="15144">MITQKRKFLYQPNITTSIICWSWTLIVLLIGVIIWLEITHFQEITLGFFIAFILLSWIQIHFRKLILVGDTLTLRSVFHPRGIKMNIKDISNVQLKRFQLSFNYKNKKYTFVLPNNSTIELSEALNNK</sequence>
<dbReference type="PATRIC" id="fig|1614.10.peg.84"/>
<proteinExistence type="predicted"/>
<keyword evidence="4" id="KW-1185">Reference proteome</keyword>
<dbReference type="InterPro" id="IPR020215">
    <property type="entry name" value="EbsA-like"/>
</dbReference>
<dbReference type="Proteomes" id="UP000031397">
    <property type="component" value="Unassembled WGS sequence"/>
</dbReference>
<dbReference type="OrthoDB" id="2249688at2"/>
<dbReference type="AlphaFoldDB" id="A0A0C1M6C8"/>
<feature type="transmembrane region" description="Helical" evidence="1">
    <location>
        <begin position="20"/>
        <end position="38"/>
    </location>
</feature>
<reference evidence="3 5" key="2">
    <citation type="submission" date="2019-10" db="EMBL/GenBank/DDBJ databases">
        <title>Genome sequencing of Lactobacillus fructivorans.</title>
        <authorList>
            <person name="Kim K."/>
        </authorList>
    </citation>
    <scope>NUCLEOTIDE SEQUENCE [LARGE SCALE GENOMIC DNA]</scope>
    <source>
        <strain evidence="3 5">LF543</strain>
    </source>
</reference>
<dbReference type="KEGG" id="lfv:LF543_03300"/>
<keyword evidence="1" id="KW-0812">Transmembrane</keyword>